<name>C5KUJ2_PERM5</name>
<evidence type="ECO:0000256" key="9">
    <source>
        <dbReference type="SAM" id="MobiDB-lite"/>
    </source>
</evidence>
<protein>
    <submittedName>
        <fullName evidence="11">Pyrophosphate--fructose 6-phosphate 1-phosphotransferase subunit beta, putative</fullName>
    </submittedName>
</protein>
<keyword evidence="2" id="KW-0963">Cytoplasm</keyword>
<organism evidence="12">
    <name type="scientific">Perkinsus marinus (strain ATCC 50983 / TXsc)</name>
    <dbReference type="NCBI Taxonomy" id="423536"/>
    <lineage>
        <taxon>Eukaryota</taxon>
        <taxon>Sar</taxon>
        <taxon>Alveolata</taxon>
        <taxon>Perkinsozoa</taxon>
        <taxon>Perkinsea</taxon>
        <taxon>Perkinsida</taxon>
        <taxon>Perkinsidae</taxon>
        <taxon>Perkinsus</taxon>
    </lineage>
</organism>
<dbReference type="InParanoid" id="C5KUJ2"/>
<evidence type="ECO:0000256" key="8">
    <source>
        <dbReference type="ARBA" id="ARBA00048072"/>
    </source>
</evidence>
<keyword evidence="7" id="KW-0324">Glycolysis</keyword>
<dbReference type="Gene3D" id="3.40.50.450">
    <property type="match status" value="1"/>
</dbReference>
<comment type="cofactor">
    <cofactor evidence="1">
        <name>Mg(2+)</name>
        <dbReference type="ChEBI" id="CHEBI:18420"/>
    </cofactor>
</comment>
<dbReference type="GO" id="GO:0015979">
    <property type="term" value="P:photosynthesis"/>
    <property type="evidence" value="ECO:0007669"/>
    <property type="project" value="TreeGrafter"/>
</dbReference>
<evidence type="ECO:0000256" key="3">
    <source>
        <dbReference type="ARBA" id="ARBA00022679"/>
    </source>
</evidence>
<evidence type="ECO:0000256" key="2">
    <source>
        <dbReference type="ARBA" id="ARBA00022490"/>
    </source>
</evidence>
<dbReference type="UniPathway" id="UPA00109">
    <property type="reaction ID" value="UER00182"/>
</dbReference>
<dbReference type="GO" id="GO:0005829">
    <property type="term" value="C:cytosol"/>
    <property type="evidence" value="ECO:0007669"/>
    <property type="project" value="TreeGrafter"/>
</dbReference>
<keyword evidence="12" id="KW-1185">Reference proteome</keyword>
<sequence length="358" mass="39025">MKRRMPFFQTRDDHVMNIYNRLRIGDIYHHKTRSIAMYSSGNANTENILSHNFSQWPSRRCDVSAVSIGAQRGGEVPGEFAASGNGHSSPHFSQTRKIRSQTVAVADLDVKFPTEKRITSVREEQNEGDEDRSESLTTEVGGGSNMMRKHSLFSLFHTTTLRIGIVFLGRQSPGCHNIVWGLKSYVDAQPGGQLIGIALGALGFVKGYTVNLDSDQLLSLYRNQSGLDLLGRTDLTLRTTEDLIACARTCQKLSLDGVVVVGGVGTHADSALLAETMAKMQVSTKVIGVPASVENDIPLVEQTLGYDTACKVFSNIIGNIATLAASGTREWYFIRICGRSMSHIAAECALHAHPNLVG</sequence>
<accession>C5KUJ2</accession>
<dbReference type="PANTHER" id="PTHR43650">
    <property type="entry name" value="PYROPHOSPHATE--FRUCTOSE 6-PHOSPHATE 1-PHOSPHOTRANSFERASE"/>
    <property type="match status" value="1"/>
</dbReference>
<dbReference type="GO" id="GO:0009749">
    <property type="term" value="P:response to glucose"/>
    <property type="evidence" value="ECO:0007669"/>
    <property type="project" value="TreeGrafter"/>
</dbReference>
<gene>
    <name evidence="11" type="ORF">Pmar_PMAR015587</name>
</gene>
<feature type="domain" description="Phosphofructokinase" evidence="10">
    <location>
        <begin position="162"/>
        <end position="355"/>
    </location>
</feature>
<dbReference type="SUPFAM" id="SSF53784">
    <property type="entry name" value="Phosphofructokinase"/>
    <property type="match status" value="1"/>
</dbReference>
<evidence type="ECO:0000313" key="11">
    <source>
        <dbReference type="EMBL" id="EER11879.1"/>
    </source>
</evidence>
<evidence type="ECO:0000259" key="10">
    <source>
        <dbReference type="Pfam" id="PF00365"/>
    </source>
</evidence>
<dbReference type="PRINTS" id="PR00476">
    <property type="entry name" value="PHFRCTKINASE"/>
</dbReference>
<feature type="region of interest" description="Disordered" evidence="9">
    <location>
        <begin position="116"/>
        <end position="141"/>
    </location>
</feature>
<evidence type="ECO:0000256" key="1">
    <source>
        <dbReference type="ARBA" id="ARBA00001946"/>
    </source>
</evidence>
<comment type="catalytic activity">
    <reaction evidence="8">
        <text>beta-D-fructose 6-phosphate + diphosphate = beta-D-fructose 1,6-bisphosphate + phosphate + H(+)</text>
        <dbReference type="Rhea" id="RHEA:13613"/>
        <dbReference type="ChEBI" id="CHEBI:15378"/>
        <dbReference type="ChEBI" id="CHEBI:32966"/>
        <dbReference type="ChEBI" id="CHEBI:33019"/>
        <dbReference type="ChEBI" id="CHEBI:43474"/>
        <dbReference type="ChEBI" id="CHEBI:57634"/>
        <dbReference type="EC" id="2.7.1.90"/>
    </reaction>
</comment>
<proteinExistence type="predicted"/>
<dbReference type="AlphaFoldDB" id="C5KUJ2"/>
<dbReference type="GO" id="GO:0003872">
    <property type="term" value="F:6-phosphofructokinase activity"/>
    <property type="evidence" value="ECO:0007669"/>
    <property type="project" value="InterPro"/>
</dbReference>
<dbReference type="RefSeq" id="XP_002780084.1">
    <property type="nucleotide sequence ID" value="XM_002780038.1"/>
</dbReference>
<dbReference type="GO" id="GO:0006002">
    <property type="term" value="P:fructose 6-phosphate metabolic process"/>
    <property type="evidence" value="ECO:0007669"/>
    <property type="project" value="InterPro"/>
</dbReference>
<dbReference type="GeneID" id="9060647"/>
<dbReference type="InterPro" id="IPR000023">
    <property type="entry name" value="Phosphofructokinase_dom"/>
</dbReference>
<dbReference type="GO" id="GO:0047334">
    <property type="term" value="F:diphosphate-fructose-6-phosphate 1-phosphotransferase activity"/>
    <property type="evidence" value="ECO:0007669"/>
    <property type="project" value="UniProtKB-EC"/>
</dbReference>
<keyword evidence="5" id="KW-0418">Kinase</keyword>
<dbReference type="OrthoDB" id="537915at2759"/>
<evidence type="ECO:0000256" key="4">
    <source>
        <dbReference type="ARBA" id="ARBA00022723"/>
    </source>
</evidence>
<keyword evidence="6" id="KW-0460">Magnesium</keyword>
<dbReference type="GO" id="GO:0046872">
    <property type="term" value="F:metal ion binding"/>
    <property type="evidence" value="ECO:0007669"/>
    <property type="project" value="UniProtKB-KW"/>
</dbReference>
<dbReference type="InterPro" id="IPR022953">
    <property type="entry name" value="ATP_PFK"/>
</dbReference>
<evidence type="ECO:0000256" key="6">
    <source>
        <dbReference type="ARBA" id="ARBA00022842"/>
    </source>
</evidence>
<evidence type="ECO:0000313" key="12">
    <source>
        <dbReference type="Proteomes" id="UP000007800"/>
    </source>
</evidence>
<dbReference type="Proteomes" id="UP000007800">
    <property type="component" value="Unassembled WGS sequence"/>
</dbReference>
<dbReference type="Pfam" id="PF00365">
    <property type="entry name" value="PFK"/>
    <property type="match status" value="1"/>
</dbReference>
<feature type="compositionally biased region" description="Basic and acidic residues" evidence="9">
    <location>
        <begin position="116"/>
        <end position="125"/>
    </location>
</feature>
<reference evidence="11 12" key="1">
    <citation type="submission" date="2008-07" db="EMBL/GenBank/DDBJ databases">
        <authorList>
            <person name="El-Sayed N."/>
            <person name="Caler E."/>
            <person name="Inman J."/>
            <person name="Amedeo P."/>
            <person name="Hass B."/>
            <person name="Wortman J."/>
        </authorList>
    </citation>
    <scope>NUCLEOTIDE SEQUENCE [LARGE SCALE GENOMIC DNA]</scope>
    <source>
        <strain evidence="12">ATCC 50983 / TXsc</strain>
    </source>
</reference>
<dbReference type="EMBL" id="GG676258">
    <property type="protein sequence ID" value="EER11879.1"/>
    <property type="molecule type" value="Genomic_DNA"/>
</dbReference>
<keyword evidence="3 11" id="KW-0808">Transferase</keyword>
<evidence type="ECO:0000256" key="5">
    <source>
        <dbReference type="ARBA" id="ARBA00022777"/>
    </source>
</evidence>
<evidence type="ECO:0000256" key="7">
    <source>
        <dbReference type="ARBA" id="ARBA00023152"/>
    </source>
</evidence>
<dbReference type="InterPro" id="IPR035966">
    <property type="entry name" value="PKF_sf"/>
</dbReference>
<dbReference type="PANTHER" id="PTHR43650:SF17">
    <property type="entry name" value="PYROPHOSPHATE--FRUCTOSE 6-PHOSPHATE 1-PHOSPHOTRANSFERASE SUBUNIT ALPHA 1"/>
    <property type="match status" value="1"/>
</dbReference>
<keyword evidence="4" id="KW-0479">Metal-binding</keyword>